<protein>
    <submittedName>
        <fullName evidence="1">Heterokaryon incompatibility protein-domain-containing protein</fullName>
    </submittedName>
</protein>
<feature type="non-terminal residue" evidence="1">
    <location>
        <position position="1"/>
    </location>
</feature>
<dbReference type="EMBL" id="MU394363">
    <property type="protein sequence ID" value="KAI6082782.1"/>
    <property type="molecule type" value="Genomic_DNA"/>
</dbReference>
<organism evidence="1 2">
    <name type="scientific">Hypoxylon rubiginosum</name>
    <dbReference type="NCBI Taxonomy" id="110542"/>
    <lineage>
        <taxon>Eukaryota</taxon>
        <taxon>Fungi</taxon>
        <taxon>Dikarya</taxon>
        <taxon>Ascomycota</taxon>
        <taxon>Pezizomycotina</taxon>
        <taxon>Sordariomycetes</taxon>
        <taxon>Xylariomycetidae</taxon>
        <taxon>Xylariales</taxon>
        <taxon>Hypoxylaceae</taxon>
        <taxon>Hypoxylon</taxon>
    </lineage>
</organism>
<name>A0ACC0CR57_9PEZI</name>
<gene>
    <name evidence="1" type="ORF">F4821DRAFT_205013</name>
</gene>
<evidence type="ECO:0000313" key="1">
    <source>
        <dbReference type="EMBL" id="KAI6082782.1"/>
    </source>
</evidence>
<comment type="caution">
    <text evidence="1">The sequence shown here is derived from an EMBL/GenBank/DDBJ whole genome shotgun (WGS) entry which is preliminary data.</text>
</comment>
<reference evidence="1 2" key="1">
    <citation type="journal article" date="2022" name="New Phytol.">
        <title>Ecological generalism drives hyperdiversity of secondary metabolite gene clusters in xylarialean endophytes.</title>
        <authorList>
            <person name="Franco M.E.E."/>
            <person name="Wisecaver J.H."/>
            <person name="Arnold A.E."/>
            <person name="Ju Y.M."/>
            <person name="Slot J.C."/>
            <person name="Ahrendt S."/>
            <person name="Moore L.P."/>
            <person name="Eastman K.E."/>
            <person name="Scott K."/>
            <person name="Konkel Z."/>
            <person name="Mondo S.J."/>
            <person name="Kuo A."/>
            <person name="Hayes R.D."/>
            <person name="Haridas S."/>
            <person name="Andreopoulos B."/>
            <person name="Riley R."/>
            <person name="LaButti K."/>
            <person name="Pangilinan J."/>
            <person name="Lipzen A."/>
            <person name="Amirebrahimi M."/>
            <person name="Yan J."/>
            <person name="Adam C."/>
            <person name="Keymanesh K."/>
            <person name="Ng V."/>
            <person name="Louie K."/>
            <person name="Northen T."/>
            <person name="Drula E."/>
            <person name="Henrissat B."/>
            <person name="Hsieh H.M."/>
            <person name="Youens-Clark K."/>
            <person name="Lutzoni F."/>
            <person name="Miadlikowska J."/>
            <person name="Eastwood D.C."/>
            <person name="Hamelin R.C."/>
            <person name="Grigoriev I.V."/>
            <person name="U'Ren J.M."/>
        </authorList>
    </citation>
    <scope>NUCLEOTIDE SEQUENCE [LARGE SCALE GENOMIC DNA]</scope>
    <source>
        <strain evidence="1 2">ER1909</strain>
    </source>
</reference>
<sequence length="512" mass="57894">PPTPGTFPKRLVEIGSDRVYLKEDLNQKYSQCEDSILYSALSYRWGDPTELTLTKTTNIEQHKRGILREELPQTIQDGMNISLRLGLRYIWVDCLCIIQDDPSDWEAEAFKMGVYYGQAHLTIAASSSKDACSGFSVPRTKYPDTHTLAMEGDDEGVVYILDAQRSPELDHSRGNIGMLGERAWAFQENVLSKRVAHFTEAGVIWECNESVLFEDGWPLKTFHGVKSHMRTPGSFTDRWGEIVNSYSERKLTFVRDKLPALSGIAAAMHHRSRTAAPEGYRYVAGLWEETLPRDLLWRSNWKRDPSRTPGLVEGPSWTWASVDAKINYFTTPKLYPPDPTMELNDLAVIVRVDCVSQGRNPFAGFAEGCIEIEGPVTRGLVTYNGIQYKEANFEVRFDSIDKNSYLHAFFYPDTALDTTRSHAVDPSCSRGFRRVKALPDPFEAEATFLWICTNCSASYYTWCDTYGLAVVEVESRPGYFTRVGSLTCRSTGLQPSWLLDTLPGSRERICLV</sequence>
<accession>A0ACC0CR57</accession>
<keyword evidence="2" id="KW-1185">Reference proteome</keyword>
<evidence type="ECO:0000313" key="2">
    <source>
        <dbReference type="Proteomes" id="UP001497680"/>
    </source>
</evidence>
<proteinExistence type="predicted"/>
<dbReference type="Proteomes" id="UP001497680">
    <property type="component" value="Unassembled WGS sequence"/>
</dbReference>